<dbReference type="GO" id="GO:0005524">
    <property type="term" value="F:ATP binding"/>
    <property type="evidence" value="ECO:0007669"/>
    <property type="project" value="InterPro"/>
</dbReference>
<evidence type="ECO:0000313" key="8">
    <source>
        <dbReference type="Proteomes" id="UP000251197"/>
    </source>
</evidence>
<evidence type="ECO:0000256" key="1">
    <source>
        <dbReference type="ARBA" id="ARBA00004651"/>
    </source>
</evidence>
<dbReference type="SUPFAM" id="SSF90123">
    <property type="entry name" value="ABC transporter transmembrane region"/>
    <property type="match status" value="1"/>
</dbReference>
<evidence type="ECO:0000313" key="7">
    <source>
        <dbReference type="EMBL" id="SQA98783.1"/>
    </source>
</evidence>
<dbReference type="Pfam" id="PF00664">
    <property type="entry name" value="ABC_membrane"/>
    <property type="match status" value="1"/>
</dbReference>
<comment type="subcellular location">
    <subcellularLocation>
        <location evidence="1">Cell membrane</location>
        <topology evidence="1">Multi-pass membrane protein</topology>
    </subcellularLocation>
</comment>
<keyword evidence="4 5" id="KW-0472">Membrane</keyword>
<name>A0A2X2TDU4_9ENTR</name>
<keyword evidence="3 5" id="KW-1133">Transmembrane helix</keyword>
<accession>A0A2X2TDU4</accession>
<reference evidence="7 8" key="1">
    <citation type="submission" date="2018-06" db="EMBL/GenBank/DDBJ databases">
        <authorList>
            <consortium name="Pathogen Informatics"/>
            <person name="Doyle S."/>
        </authorList>
    </citation>
    <scope>NUCLEOTIDE SEQUENCE [LARGE SCALE GENOMIC DNA]</scope>
    <source>
        <strain evidence="7 8">NCTC12120</strain>
    </source>
</reference>
<organism evidence="7 8">
    <name type="scientific">Cedecea neteri</name>
    <dbReference type="NCBI Taxonomy" id="158822"/>
    <lineage>
        <taxon>Bacteria</taxon>
        <taxon>Pseudomonadati</taxon>
        <taxon>Pseudomonadota</taxon>
        <taxon>Gammaproteobacteria</taxon>
        <taxon>Enterobacterales</taxon>
        <taxon>Enterobacteriaceae</taxon>
        <taxon>Cedecea</taxon>
    </lineage>
</organism>
<dbReference type="EMBL" id="UAVU01000003">
    <property type="protein sequence ID" value="SQA98783.1"/>
    <property type="molecule type" value="Genomic_DNA"/>
</dbReference>
<evidence type="ECO:0000256" key="5">
    <source>
        <dbReference type="SAM" id="Phobius"/>
    </source>
</evidence>
<evidence type="ECO:0000256" key="2">
    <source>
        <dbReference type="ARBA" id="ARBA00022692"/>
    </source>
</evidence>
<dbReference type="AlphaFoldDB" id="A0A2X2TDU4"/>
<dbReference type="Gene3D" id="1.20.1560.10">
    <property type="entry name" value="ABC transporter type 1, transmembrane domain"/>
    <property type="match status" value="1"/>
</dbReference>
<dbReference type="InterPro" id="IPR036640">
    <property type="entry name" value="ABC1_TM_sf"/>
</dbReference>
<feature type="domain" description="ABC transmembrane type-1" evidence="6">
    <location>
        <begin position="1"/>
        <end position="105"/>
    </location>
</feature>
<keyword evidence="2 5" id="KW-0812">Transmembrane</keyword>
<evidence type="ECO:0000256" key="4">
    <source>
        <dbReference type="ARBA" id="ARBA00023136"/>
    </source>
</evidence>
<dbReference type="GO" id="GO:0005886">
    <property type="term" value="C:plasma membrane"/>
    <property type="evidence" value="ECO:0007669"/>
    <property type="project" value="UniProtKB-SubCell"/>
</dbReference>
<proteinExistence type="predicted"/>
<dbReference type="InterPro" id="IPR011527">
    <property type="entry name" value="ABC1_TM_dom"/>
</dbReference>
<dbReference type="GO" id="GO:0140359">
    <property type="term" value="F:ABC-type transporter activity"/>
    <property type="evidence" value="ECO:0007669"/>
    <property type="project" value="InterPro"/>
</dbReference>
<sequence length="119" mass="13897">MVTLGIMFWLNITLSILSVTTMAIFGFISYYYAGIKKTYSKRVEESVSDMETFNLETINGIQTVRSGELTTSILGQYNRLLDNFFTQYKKLGFTDIRQSTIFFIFKQYRFSPIFMDIIL</sequence>
<evidence type="ECO:0000259" key="6">
    <source>
        <dbReference type="PROSITE" id="PS50929"/>
    </source>
</evidence>
<feature type="transmembrane region" description="Helical" evidence="5">
    <location>
        <begin position="6"/>
        <end position="32"/>
    </location>
</feature>
<gene>
    <name evidence="7" type="ORF">NCTC12120_02680</name>
</gene>
<dbReference type="Proteomes" id="UP000251197">
    <property type="component" value="Unassembled WGS sequence"/>
</dbReference>
<dbReference type="PROSITE" id="PS50929">
    <property type="entry name" value="ABC_TM1F"/>
    <property type="match status" value="1"/>
</dbReference>
<evidence type="ECO:0000256" key="3">
    <source>
        <dbReference type="ARBA" id="ARBA00022989"/>
    </source>
</evidence>
<protein>
    <submittedName>
        <fullName evidence="7">ABC-type bacteriocin/lantibiotic exporters, contain an N-terminal double-glycine peptidase domain</fullName>
    </submittedName>
</protein>